<organism evidence="1 2">
    <name type="scientific">Rhodothalassium salexigens DSM 2132</name>
    <dbReference type="NCBI Taxonomy" id="1188247"/>
    <lineage>
        <taxon>Bacteria</taxon>
        <taxon>Pseudomonadati</taxon>
        <taxon>Pseudomonadota</taxon>
        <taxon>Alphaproteobacteria</taxon>
        <taxon>Rhodothalassiales</taxon>
        <taxon>Rhodothalassiaceae</taxon>
        <taxon>Rhodothalassium</taxon>
    </lineage>
</organism>
<sequence length="369" mass="39971">MTLTAHFRRFFRPSVSALIGDGRLDLVEAGGWFGRRLVVLPRARCQFQFIPGDHRSARARQALRLKLHYRAPFETLGLHMAPDASGTAVWTWDQAAVDAALGRAGEGEGDATGADLIPESALMASGRDATGARLVRCLDGVEGQVWRDGALRVSRWWRALPTPGDWQAFLKAAGVGFEAGQPVPPPETPAWRAQPIVDGPVRDWAPALVRARALSLAAIVLAAPVTYQSVQWGHAAWRAAEAERALAARREAARPLLAARRDSLAALRAIETQAALGDEALLVRSLLEAVQALDAFRFHIQRVAYADGRVTLWIEDFGRQDGAALVQTLEELDGWSGVSLLPGARSVMKVEADLGRFATEFATLAEAGR</sequence>
<protein>
    <submittedName>
        <fullName evidence="1">Uncharacterized protein</fullName>
    </submittedName>
</protein>
<gene>
    <name evidence="1" type="ORF">EV659_10857</name>
</gene>
<dbReference type="EMBL" id="SLXO01000008">
    <property type="protein sequence ID" value="TCP32958.1"/>
    <property type="molecule type" value="Genomic_DNA"/>
</dbReference>
<proteinExistence type="predicted"/>
<name>A0A4R2PER3_RHOSA</name>
<dbReference type="InParanoid" id="A0A4R2PER3"/>
<keyword evidence="2" id="KW-1185">Reference proteome</keyword>
<evidence type="ECO:0000313" key="1">
    <source>
        <dbReference type="EMBL" id="TCP32958.1"/>
    </source>
</evidence>
<evidence type="ECO:0000313" key="2">
    <source>
        <dbReference type="Proteomes" id="UP000295399"/>
    </source>
</evidence>
<dbReference type="OrthoDB" id="7632458at2"/>
<accession>A0A4R2PER3</accession>
<dbReference type="Proteomes" id="UP000295399">
    <property type="component" value="Unassembled WGS sequence"/>
</dbReference>
<reference evidence="1 2" key="1">
    <citation type="submission" date="2019-03" db="EMBL/GenBank/DDBJ databases">
        <title>Genomic Encyclopedia of Type Strains, Phase IV (KMG-IV): sequencing the most valuable type-strain genomes for metagenomic binning, comparative biology and taxonomic classification.</title>
        <authorList>
            <person name="Goeker M."/>
        </authorList>
    </citation>
    <scope>NUCLEOTIDE SEQUENCE [LARGE SCALE GENOMIC DNA]</scope>
    <source>
        <strain evidence="1 2">DSM 2132</strain>
    </source>
</reference>
<dbReference type="RefSeq" id="WP_132708892.1">
    <property type="nucleotide sequence ID" value="NZ_JACIGF010000008.1"/>
</dbReference>
<dbReference type="AlphaFoldDB" id="A0A4R2PER3"/>
<comment type="caution">
    <text evidence="1">The sequence shown here is derived from an EMBL/GenBank/DDBJ whole genome shotgun (WGS) entry which is preliminary data.</text>
</comment>